<dbReference type="InterPro" id="IPR011990">
    <property type="entry name" value="TPR-like_helical_dom_sf"/>
</dbReference>
<dbReference type="Proteomes" id="UP000054350">
    <property type="component" value="Unassembled WGS sequence"/>
</dbReference>
<protein>
    <submittedName>
        <fullName evidence="3">Pentatricopeptide repeat domain-containing protein</fullName>
    </submittedName>
</protein>
<reference evidence="4" key="2">
    <citation type="submission" date="2009-11" db="EMBL/GenBank/DDBJ databases">
        <title>The Genome Sequence of Allomyces macrogynus strain ATCC 38327.</title>
        <authorList>
            <consortium name="The Broad Institute Genome Sequencing Platform"/>
            <person name="Russ C."/>
            <person name="Cuomo C."/>
            <person name="Shea T."/>
            <person name="Young S.K."/>
            <person name="Zeng Q."/>
            <person name="Koehrsen M."/>
            <person name="Haas B."/>
            <person name="Borodovsky M."/>
            <person name="Guigo R."/>
            <person name="Alvarado L."/>
            <person name="Berlin A."/>
            <person name="Borenstein D."/>
            <person name="Chen Z."/>
            <person name="Engels R."/>
            <person name="Freedman E."/>
            <person name="Gellesch M."/>
            <person name="Goldberg J."/>
            <person name="Griggs A."/>
            <person name="Gujja S."/>
            <person name="Heiman D."/>
            <person name="Hepburn T."/>
            <person name="Howarth C."/>
            <person name="Jen D."/>
            <person name="Larson L."/>
            <person name="Lewis B."/>
            <person name="Mehta T."/>
            <person name="Park D."/>
            <person name="Pearson M."/>
            <person name="Roberts A."/>
            <person name="Saif S."/>
            <person name="Shenoy N."/>
            <person name="Sisk P."/>
            <person name="Stolte C."/>
            <person name="Sykes S."/>
            <person name="Walk T."/>
            <person name="White J."/>
            <person name="Yandava C."/>
            <person name="Burger G."/>
            <person name="Gray M.W."/>
            <person name="Holland P.W.H."/>
            <person name="King N."/>
            <person name="Lang F.B.F."/>
            <person name="Roger A.J."/>
            <person name="Ruiz-Trillo I."/>
            <person name="Lander E."/>
            <person name="Nusbaum C."/>
        </authorList>
    </citation>
    <scope>NUCLEOTIDE SEQUENCE [LARGE SCALE GENOMIC DNA]</scope>
    <source>
        <strain evidence="4">ATCC 38327</strain>
    </source>
</reference>
<dbReference type="Pfam" id="PF12854">
    <property type="entry name" value="PPR_1"/>
    <property type="match status" value="1"/>
</dbReference>
<feature type="region of interest" description="Disordered" evidence="2">
    <location>
        <begin position="996"/>
        <end position="1113"/>
    </location>
</feature>
<sequence length="1113" mass="119835">MATISKTPAAASPRPNRRPDRRFIPSSAYSAADADASAWSPAPAPVPDPLADAPPPPHPPAVDFAHGLGDPNAEEPATPGTSAPTVAQFFGAGAGAPQPPAKLITADYRAMTHSQLNEARGAKSSWDQTFRRCTNPIQLRVTVSRLLAQPAPPVPEDVISALNACARLALLGGKGVAPLMDAVATNQNDVPSSTTTSEGESVRRTRADQFQRESFEVAQSIMKALTSRRTIPSLHIYSAYIRVCAHAGQVDAAFQALEDLKRNGIVPDTEIYKGLVMASARQGDLQRALAAVETSVQNASSITRHAKWLSMALRMAVGIEAGKWLGILVSVTTGMHEIATQIIGIGFGTVFGLRLAIPVLMPNATNRDGSIPGLSPPDTQRGHFADAPYQPVEANSVFQSHDANEVNEHMHNFLIATLEKSGNVDGALKILDQMKAKGIPVTVTTYNNLIADLVHLNRPAVALQTIDKMTAIKPTIFTFLPVTQYYYDRRQFDQVIHVYETMMKPRKIPLDLVTYTSIISSYGKANKVDEAMQLFDAFLRDGFHPNYFVLNTLISILANGGRMREAEHILLNLMPKYNVHPTLRSYAKLIEKARFIDPKTYTPPPSPDFQPPPFPMHLVQTTNSSDAGTGSPVIPIQVQRAWYWYHFLRCTGLQMTIVPTNLFMFVLNSFHLPRVSLHVYRDAIQSTAAVPLLVTASCQPAVDPELNTYLQLISALATDPTVSLEGVLAFVYELKARNAWPYALPSPRNVPALAVFTDRLVGVRVAPIPPTVPVAVLRRRHAIILNYLLARAMAPPKGAVPADRESKAVLLAICDAFSAVNARFSWARAESEVVAAAAPASTPLLDILDGGGRNVASAGAVGGEEPPVAALLDEDEDDADVVLSGAAATAAASTTPATDLVDLTAQVPARDVAREPEIKQQQVGLGFHYILLQRELLEGRKPRTVPGRARHHFDHRHEQHQHQHEPTAPAPARSCRAEAKLARAAAVAEPVPRAAVRESRAAVTEESAPKDDVMSALRGNRGSPSPSTAPVEEKTAATTTVATSAEPNAPAVAMAKETTGAAEKSQQSSFWTALQPAAESGKDVAESSKEAVAAPAAGEKKDFTVQRGFWDKF</sequence>
<dbReference type="PANTHER" id="PTHR47938">
    <property type="entry name" value="RESPIRATORY COMPLEX I CHAPERONE (CIA84), PUTATIVE (AFU_ORTHOLOGUE AFUA_2G06020)-RELATED"/>
    <property type="match status" value="1"/>
</dbReference>
<proteinExistence type="predicted"/>
<feature type="region of interest" description="Disordered" evidence="2">
    <location>
        <begin position="187"/>
        <end position="207"/>
    </location>
</feature>
<dbReference type="Gene3D" id="1.25.40.10">
    <property type="entry name" value="Tetratricopeptide repeat domain"/>
    <property type="match status" value="3"/>
</dbReference>
<feature type="compositionally biased region" description="Polar residues" evidence="2">
    <location>
        <begin position="187"/>
        <end position="199"/>
    </location>
</feature>
<feature type="compositionally biased region" description="Basic and acidic residues" evidence="2">
    <location>
        <begin position="1080"/>
        <end position="1089"/>
    </location>
</feature>
<dbReference type="InterPro" id="IPR002885">
    <property type="entry name" value="PPR_rpt"/>
</dbReference>
<dbReference type="OrthoDB" id="5577386at2759"/>
<feature type="repeat" description="PPR" evidence="1">
    <location>
        <begin position="407"/>
        <end position="441"/>
    </location>
</feature>
<dbReference type="PROSITE" id="PS51375">
    <property type="entry name" value="PPR"/>
    <property type="match status" value="4"/>
</dbReference>
<dbReference type="Pfam" id="PF01535">
    <property type="entry name" value="PPR"/>
    <property type="match status" value="1"/>
</dbReference>
<feature type="repeat" description="PPR" evidence="1">
    <location>
        <begin position="511"/>
        <end position="545"/>
    </location>
</feature>
<name>A0A0L0SVV9_ALLM3</name>
<dbReference type="Pfam" id="PF13041">
    <property type="entry name" value="PPR_2"/>
    <property type="match status" value="1"/>
</dbReference>
<keyword evidence="4" id="KW-1185">Reference proteome</keyword>
<evidence type="ECO:0000313" key="3">
    <source>
        <dbReference type="EMBL" id="KNE66611.1"/>
    </source>
</evidence>
<gene>
    <name evidence="3" type="ORF">AMAG_11729</name>
</gene>
<feature type="region of interest" description="Disordered" evidence="2">
    <location>
        <begin position="954"/>
        <end position="977"/>
    </location>
</feature>
<organism evidence="3 4">
    <name type="scientific">Allomyces macrogynus (strain ATCC 38327)</name>
    <name type="common">Allomyces javanicus var. macrogynus</name>
    <dbReference type="NCBI Taxonomy" id="578462"/>
    <lineage>
        <taxon>Eukaryota</taxon>
        <taxon>Fungi</taxon>
        <taxon>Fungi incertae sedis</taxon>
        <taxon>Blastocladiomycota</taxon>
        <taxon>Blastocladiomycetes</taxon>
        <taxon>Blastocladiales</taxon>
        <taxon>Blastocladiaceae</taxon>
        <taxon>Allomyces</taxon>
    </lineage>
</organism>
<reference evidence="3 4" key="1">
    <citation type="submission" date="2009-11" db="EMBL/GenBank/DDBJ databases">
        <title>Annotation of Allomyces macrogynus ATCC 38327.</title>
        <authorList>
            <consortium name="The Broad Institute Genome Sequencing Platform"/>
            <person name="Russ C."/>
            <person name="Cuomo C."/>
            <person name="Burger G."/>
            <person name="Gray M.W."/>
            <person name="Holland P.W.H."/>
            <person name="King N."/>
            <person name="Lang F.B.F."/>
            <person name="Roger A.J."/>
            <person name="Ruiz-Trillo I."/>
            <person name="Young S.K."/>
            <person name="Zeng Q."/>
            <person name="Gargeya S."/>
            <person name="Fitzgerald M."/>
            <person name="Haas B."/>
            <person name="Abouelleil A."/>
            <person name="Alvarado L."/>
            <person name="Arachchi H.M."/>
            <person name="Berlin A."/>
            <person name="Chapman S.B."/>
            <person name="Gearin G."/>
            <person name="Goldberg J."/>
            <person name="Griggs A."/>
            <person name="Gujja S."/>
            <person name="Hansen M."/>
            <person name="Heiman D."/>
            <person name="Howarth C."/>
            <person name="Larimer J."/>
            <person name="Lui A."/>
            <person name="MacDonald P.J.P."/>
            <person name="McCowen C."/>
            <person name="Montmayeur A."/>
            <person name="Murphy C."/>
            <person name="Neiman D."/>
            <person name="Pearson M."/>
            <person name="Priest M."/>
            <person name="Roberts A."/>
            <person name="Saif S."/>
            <person name="Shea T."/>
            <person name="Sisk P."/>
            <person name="Stolte C."/>
            <person name="Sykes S."/>
            <person name="Wortman J."/>
            <person name="Nusbaum C."/>
            <person name="Birren B."/>
        </authorList>
    </citation>
    <scope>NUCLEOTIDE SEQUENCE [LARGE SCALE GENOMIC DNA]</scope>
    <source>
        <strain evidence="3 4">ATCC 38327</strain>
    </source>
</reference>
<dbReference type="eggNOG" id="KOG4197">
    <property type="taxonomic scope" value="Eukaryota"/>
</dbReference>
<evidence type="ECO:0000256" key="2">
    <source>
        <dbReference type="SAM" id="MobiDB-lite"/>
    </source>
</evidence>
<dbReference type="NCBIfam" id="TIGR00756">
    <property type="entry name" value="PPR"/>
    <property type="match status" value="3"/>
</dbReference>
<feature type="compositionally biased region" description="Low complexity" evidence="2">
    <location>
        <begin position="24"/>
        <end position="41"/>
    </location>
</feature>
<accession>A0A0L0SVV9</accession>
<dbReference type="STRING" id="578462.A0A0L0SVV9"/>
<dbReference type="AlphaFoldDB" id="A0A0L0SVV9"/>
<feature type="compositionally biased region" description="Pro residues" evidence="2">
    <location>
        <begin position="42"/>
        <end position="60"/>
    </location>
</feature>
<evidence type="ECO:0000256" key="1">
    <source>
        <dbReference type="PROSITE-ProRule" id="PRU00708"/>
    </source>
</evidence>
<feature type="compositionally biased region" description="Basic and acidic residues" evidence="2">
    <location>
        <begin position="955"/>
        <end position="965"/>
    </location>
</feature>
<feature type="compositionally biased region" description="Low complexity" evidence="2">
    <location>
        <begin position="1036"/>
        <end position="1047"/>
    </location>
</feature>
<feature type="region of interest" description="Disordered" evidence="2">
    <location>
        <begin position="1"/>
        <end position="95"/>
    </location>
</feature>
<dbReference type="EMBL" id="GG745350">
    <property type="protein sequence ID" value="KNE66611.1"/>
    <property type="molecule type" value="Genomic_DNA"/>
</dbReference>
<dbReference type="PANTHER" id="PTHR47938:SF35">
    <property type="entry name" value="PENTATRICOPEPTIDE REPEAT-CONTAINING PROTEIN 4, MITOCHONDRIAL-RELATED"/>
    <property type="match status" value="1"/>
</dbReference>
<feature type="repeat" description="PPR" evidence="1">
    <location>
        <begin position="233"/>
        <end position="267"/>
    </location>
</feature>
<feature type="repeat" description="PPR" evidence="1">
    <location>
        <begin position="546"/>
        <end position="581"/>
    </location>
</feature>
<evidence type="ECO:0000313" key="4">
    <source>
        <dbReference type="Proteomes" id="UP000054350"/>
    </source>
</evidence>
<dbReference type="VEuPathDB" id="FungiDB:AMAG_11729"/>
<feature type="compositionally biased region" description="Basic and acidic residues" evidence="2">
    <location>
        <begin position="1098"/>
        <end position="1113"/>
    </location>
</feature>
<dbReference type="GO" id="GO:0003729">
    <property type="term" value="F:mRNA binding"/>
    <property type="evidence" value="ECO:0007669"/>
    <property type="project" value="TreeGrafter"/>
</dbReference>